<keyword evidence="2" id="KW-1185">Reference proteome</keyword>
<sequence>MGGMIVIDHEPYYREFKGPVSEKNDWSVPGVATTPDAEIRYFRIHGSAAAGLTR</sequence>
<organism evidence="1 2">
    <name type="scientific">Nitrolancea hollandica Lb</name>
    <dbReference type="NCBI Taxonomy" id="1129897"/>
    <lineage>
        <taxon>Bacteria</taxon>
        <taxon>Pseudomonadati</taxon>
        <taxon>Thermomicrobiota</taxon>
        <taxon>Thermomicrobia</taxon>
        <taxon>Sphaerobacterales</taxon>
        <taxon>Sphaerobacterineae</taxon>
        <taxon>Sphaerobacteraceae</taxon>
        <taxon>Nitrolancea</taxon>
    </lineage>
</organism>
<dbReference type="EMBL" id="CAGS01000504">
    <property type="protein sequence ID" value="CCF85731.1"/>
    <property type="molecule type" value="Genomic_DNA"/>
</dbReference>
<gene>
    <name evidence="1" type="ORF">NITHO_5520006</name>
</gene>
<reference evidence="1 2" key="1">
    <citation type="journal article" date="2012" name="ISME J.">
        <title>Nitrification expanded: discovery, physiology and genomics of a nitrite-oxidizing bacterium from the phylum Chloroflexi.</title>
        <authorList>
            <person name="Sorokin D.Y."/>
            <person name="Lucker S."/>
            <person name="Vejmelkova D."/>
            <person name="Kostrikina N.A."/>
            <person name="Kleerebezem R."/>
            <person name="Rijpstra W.I."/>
            <person name="Damste J.S."/>
            <person name="Le Paslier D."/>
            <person name="Muyzer G."/>
            <person name="Wagner M."/>
            <person name="van Loosdrecht M.C."/>
            <person name="Daims H."/>
        </authorList>
    </citation>
    <scope>NUCLEOTIDE SEQUENCE [LARGE SCALE GENOMIC DNA]</scope>
    <source>
        <strain evidence="2">none</strain>
    </source>
</reference>
<name>I4EM18_9BACT</name>
<accession>I4EM18</accession>
<proteinExistence type="predicted"/>
<dbReference type="Proteomes" id="UP000004221">
    <property type="component" value="Unassembled WGS sequence"/>
</dbReference>
<dbReference type="AlphaFoldDB" id="I4EM18"/>
<comment type="caution">
    <text evidence="1">The sequence shown here is derived from an EMBL/GenBank/DDBJ whole genome shotgun (WGS) entry which is preliminary data.</text>
</comment>
<protein>
    <submittedName>
        <fullName evidence="1">Uncharacterized protein</fullName>
    </submittedName>
</protein>
<evidence type="ECO:0000313" key="2">
    <source>
        <dbReference type="Proteomes" id="UP000004221"/>
    </source>
</evidence>
<evidence type="ECO:0000313" key="1">
    <source>
        <dbReference type="EMBL" id="CCF85731.1"/>
    </source>
</evidence>